<evidence type="ECO:0000313" key="1">
    <source>
        <dbReference type="EMBL" id="KAG1898905.1"/>
    </source>
</evidence>
<dbReference type="GeneID" id="64661590"/>
<dbReference type="EMBL" id="JABBWK010000036">
    <property type="protein sequence ID" value="KAG1898905.1"/>
    <property type="molecule type" value="Genomic_DNA"/>
</dbReference>
<proteinExistence type="predicted"/>
<dbReference type="RefSeq" id="XP_041224481.1">
    <property type="nucleotide sequence ID" value="XM_041367292.1"/>
</dbReference>
<keyword evidence="2" id="KW-1185">Reference proteome</keyword>
<dbReference type="AlphaFoldDB" id="A0AAD4HII3"/>
<dbReference type="Proteomes" id="UP001195769">
    <property type="component" value="Unassembled WGS sequence"/>
</dbReference>
<sequence length="212" mass="23790">MYFDNLALSLRDRFQQQGAAPDLDGDIEHHRTALHLYSPVILLLPPPFSDLRGQLKEVQLSSSMLISATAKISELSFKFQSIVKQFGSSDHQNELVNILCKLWDHIVDPMVQAFMSQKLAITRVSDGCPAAEFTLLPLHAAGTLREKEKPQIYFSSYTPTLVNLIRARQQVSLGENGSGNSTFLQSIAKYSQHRPQGCSMSNLRERAQMKKD</sequence>
<name>A0AAD4HII3_9AGAM</name>
<gene>
    <name evidence="1" type="ORF">F5891DRAFT_1190402</name>
</gene>
<accession>A0AAD4HII3</accession>
<evidence type="ECO:0000313" key="2">
    <source>
        <dbReference type="Proteomes" id="UP001195769"/>
    </source>
</evidence>
<reference evidence="1" key="1">
    <citation type="journal article" date="2020" name="New Phytol.">
        <title>Comparative genomics reveals dynamic genome evolution in host specialist ectomycorrhizal fungi.</title>
        <authorList>
            <person name="Lofgren L.A."/>
            <person name="Nguyen N.H."/>
            <person name="Vilgalys R."/>
            <person name="Ruytinx J."/>
            <person name="Liao H.L."/>
            <person name="Branco S."/>
            <person name="Kuo A."/>
            <person name="LaButti K."/>
            <person name="Lipzen A."/>
            <person name="Andreopoulos W."/>
            <person name="Pangilinan J."/>
            <person name="Riley R."/>
            <person name="Hundley H."/>
            <person name="Na H."/>
            <person name="Barry K."/>
            <person name="Grigoriev I.V."/>
            <person name="Stajich J.E."/>
            <person name="Kennedy P.G."/>
        </authorList>
    </citation>
    <scope>NUCLEOTIDE SEQUENCE</scope>
    <source>
        <strain evidence="1">FC203</strain>
    </source>
</reference>
<protein>
    <submittedName>
        <fullName evidence="1">Uncharacterized protein</fullName>
    </submittedName>
</protein>
<comment type="caution">
    <text evidence="1">The sequence shown here is derived from an EMBL/GenBank/DDBJ whole genome shotgun (WGS) entry which is preliminary data.</text>
</comment>
<organism evidence="1 2">
    <name type="scientific">Suillus fuscotomentosus</name>
    <dbReference type="NCBI Taxonomy" id="1912939"/>
    <lineage>
        <taxon>Eukaryota</taxon>
        <taxon>Fungi</taxon>
        <taxon>Dikarya</taxon>
        <taxon>Basidiomycota</taxon>
        <taxon>Agaricomycotina</taxon>
        <taxon>Agaricomycetes</taxon>
        <taxon>Agaricomycetidae</taxon>
        <taxon>Boletales</taxon>
        <taxon>Suillineae</taxon>
        <taxon>Suillaceae</taxon>
        <taxon>Suillus</taxon>
    </lineage>
</organism>